<dbReference type="EMBL" id="MFNF01000027">
    <property type="protein sequence ID" value="OGH01922.1"/>
    <property type="molecule type" value="Genomic_DNA"/>
</dbReference>
<proteinExistence type="predicted"/>
<gene>
    <name evidence="1" type="ORF">A2557_04925</name>
</gene>
<comment type="caution">
    <text evidence="1">The sequence shown here is derived from an EMBL/GenBank/DDBJ whole genome shotgun (WGS) entry which is preliminary data.</text>
</comment>
<name>A0A1F6GUR5_9PROT</name>
<organism evidence="1 2">
    <name type="scientific">Candidatus Lambdaproteobacteria bacterium RIFOXYD2_FULL_56_26</name>
    <dbReference type="NCBI Taxonomy" id="1817773"/>
    <lineage>
        <taxon>Bacteria</taxon>
        <taxon>Pseudomonadati</taxon>
        <taxon>Pseudomonadota</taxon>
        <taxon>Candidatus Lambdaproteobacteria</taxon>
    </lineage>
</organism>
<protein>
    <submittedName>
        <fullName evidence="1">Uncharacterized protein</fullName>
    </submittedName>
</protein>
<sequence>MALARLSLEANRAVSWGGWSPLLPGLGLALFAPVFCLPRPGSFVPTGGPVLAARPFDRLLMIKQTIE</sequence>
<dbReference type="Proteomes" id="UP000177583">
    <property type="component" value="Unassembled WGS sequence"/>
</dbReference>
<reference evidence="1 2" key="1">
    <citation type="journal article" date="2016" name="Nat. Commun.">
        <title>Thousands of microbial genomes shed light on interconnected biogeochemical processes in an aquifer system.</title>
        <authorList>
            <person name="Anantharaman K."/>
            <person name="Brown C.T."/>
            <person name="Hug L.A."/>
            <person name="Sharon I."/>
            <person name="Castelle C.J."/>
            <person name="Probst A.J."/>
            <person name="Thomas B.C."/>
            <person name="Singh A."/>
            <person name="Wilkins M.J."/>
            <person name="Karaoz U."/>
            <person name="Brodie E.L."/>
            <person name="Williams K.H."/>
            <person name="Hubbard S.S."/>
            <person name="Banfield J.F."/>
        </authorList>
    </citation>
    <scope>NUCLEOTIDE SEQUENCE [LARGE SCALE GENOMIC DNA]</scope>
</reference>
<accession>A0A1F6GUR5</accession>
<evidence type="ECO:0000313" key="2">
    <source>
        <dbReference type="Proteomes" id="UP000177583"/>
    </source>
</evidence>
<dbReference type="AlphaFoldDB" id="A0A1F6GUR5"/>
<evidence type="ECO:0000313" key="1">
    <source>
        <dbReference type="EMBL" id="OGH01922.1"/>
    </source>
</evidence>